<proteinExistence type="predicted"/>
<dbReference type="EMBL" id="AP014940">
    <property type="protein sequence ID" value="BAV98905.1"/>
    <property type="molecule type" value="Genomic_DNA"/>
</dbReference>
<feature type="chain" id="PRO_5043493657" evidence="1">
    <location>
        <begin position="22"/>
        <end position="102"/>
    </location>
</feature>
<sequence length="102" mass="11174">MKSAFAFFILASALCLSPATAHKISPGIYTQVPYNNNPHKFCRLGMPHHGWVPLVSRLGTWTPISQYYNPQWTRTFERVCAAGGRPAGGGGKYKPRDPAAAL</sequence>
<organism evidence="2 3">
    <name type="scientific">Lysobacter enzymogenes</name>
    <dbReference type="NCBI Taxonomy" id="69"/>
    <lineage>
        <taxon>Bacteria</taxon>
        <taxon>Pseudomonadati</taxon>
        <taxon>Pseudomonadota</taxon>
        <taxon>Gammaproteobacteria</taxon>
        <taxon>Lysobacterales</taxon>
        <taxon>Lysobacteraceae</taxon>
        <taxon>Lysobacter</taxon>
    </lineage>
</organism>
<accession>A0AAU9AP64</accession>
<protein>
    <submittedName>
        <fullName evidence="2">Uncharacterized protein</fullName>
    </submittedName>
</protein>
<dbReference type="Proteomes" id="UP000218824">
    <property type="component" value="Chromosome"/>
</dbReference>
<dbReference type="GeneID" id="83066719"/>
<evidence type="ECO:0000313" key="2">
    <source>
        <dbReference type="EMBL" id="BAV98905.1"/>
    </source>
</evidence>
<name>A0AAU9AP64_LYSEN</name>
<reference evidence="2 3" key="1">
    <citation type="journal article" date="2017" name="DNA Res.">
        <title>Complete genome sequence and expression profile of the commercial lytic enzyme producer Lysobacter enzymogenes M497-1.</title>
        <authorList>
            <person name="Takami H."/>
            <person name="Toyoda A."/>
            <person name="Uchiyama I."/>
            <person name="Itoh T."/>
            <person name="Takaki Y."/>
            <person name="Arai W."/>
            <person name="Nishi S."/>
            <person name="Kawai M."/>
            <person name="Shinya K."/>
            <person name="Ikeda H."/>
        </authorList>
    </citation>
    <scope>NUCLEOTIDE SEQUENCE [LARGE SCALE GENOMIC DNA]</scope>
    <source>
        <strain evidence="2 3">M497-1</strain>
    </source>
</reference>
<evidence type="ECO:0000256" key="1">
    <source>
        <dbReference type="SAM" id="SignalP"/>
    </source>
</evidence>
<dbReference type="RefSeq" id="WP_145960115.1">
    <property type="nucleotide sequence ID" value="NZ_AP014940.1"/>
</dbReference>
<keyword evidence="1" id="KW-0732">Signal</keyword>
<evidence type="ECO:0000313" key="3">
    <source>
        <dbReference type="Proteomes" id="UP000218824"/>
    </source>
</evidence>
<dbReference type="AlphaFoldDB" id="A0AAU9AP64"/>
<feature type="signal peptide" evidence="1">
    <location>
        <begin position="1"/>
        <end position="21"/>
    </location>
</feature>
<dbReference type="KEGG" id="lem:LEN_3418"/>
<gene>
    <name evidence="2" type="ORF">LEN_3418</name>
</gene>